<keyword evidence="11" id="KW-0012">Acyltransferase</keyword>
<evidence type="ECO:0000256" key="1">
    <source>
        <dbReference type="ARBA" id="ARBA00004123"/>
    </source>
</evidence>
<dbReference type="PROSITE" id="PS50014">
    <property type="entry name" value="BROMODOMAIN_2"/>
    <property type="match status" value="1"/>
</dbReference>
<evidence type="ECO:0000256" key="8">
    <source>
        <dbReference type="ARBA" id="ARBA00023159"/>
    </source>
</evidence>
<evidence type="ECO:0000313" key="17">
    <source>
        <dbReference type="Proteomes" id="UP000807716"/>
    </source>
</evidence>
<dbReference type="InterPro" id="IPR000182">
    <property type="entry name" value="GNAT_dom"/>
</dbReference>
<evidence type="ECO:0000256" key="13">
    <source>
        <dbReference type="SAM" id="MobiDB-lite"/>
    </source>
</evidence>
<evidence type="ECO:0000256" key="12">
    <source>
        <dbReference type="PROSITE-ProRule" id="PRU00035"/>
    </source>
</evidence>
<evidence type="ECO:0000256" key="9">
    <source>
        <dbReference type="ARBA" id="ARBA00023163"/>
    </source>
</evidence>
<keyword evidence="6" id="KW-0805">Transcription regulation</keyword>
<dbReference type="InterPro" id="IPR018359">
    <property type="entry name" value="Bromodomain_CS"/>
</dbReference>
<dbReference type="GO" id="GO:0000123">
    <property type="term" value="C:histone acetyltransferase complex"/>
    <property type="evidence" value="ECO:0007669"/>
    <property type="project" value="TreeGrafter"/>
</dbReference>
<evidence type="ECO:0000256" key="5">
    <source>
        <dbReference type="ARBA" id="ARBA00022853"/>
    </source>
</evidence>
<comment type="similarity">
    <text evidence="2">Belongs to the acetyltransferase family. GCN5 subfamily.</text>
</comment>
<dbReference type="Proteomes" id="UP000807716">
    <property type="component" value="Unassembled WGS sequence"/>
</dbReference>
<dbReference type="CDD" id="cd05509">
    <property type="entry name" value="Bromo_gcn5_like"/>
    <property type="match status" value="1"/>
</dbReference>
<evidence type="ECO:0000256" key="2">
    <source>
        <dbReference type="ARBA" id="ARBA00008607"/>
    </source>
</evidence>
<evidence type="ECO:0000259" key="15">
    <source>
        <dbReference type="PROSITE" id="PS51186"/>
    </source>
</evidence>
<keyword evidence="8" id="KW-0010">Activator</keyword>
<dbReference type="PROSITE" id="PS00633">
    <property type="entry name" value="BROMODOMAIN_1"/>
    <property type="match status" value="1"/>
</dbReference>
<keyword evidence="9" id="KW-0804">Transcription</keyword>
<dbReference type="Pfam" id="PF00439">
    <property type="entry name" value="Bromodomain"/>
    <property type="match status" value="1"/>
</dbReference>
<dbReference type="PRINTS" id="PR00503">
    <property type="entry name" value="BROMODOMAIN"/>
</dbReference>
<dbReference type="PANTHER" id="PTHR45750">
    <property type="entry name" value="GH11602P"/>
    <property type="match status" value="1"/>
</dbReference>
<feature type="region of interest" description="Disordered" evidence="13">
    <location>
        <begin position="260"/>
        <end position="379"/>
    </location>
</feature>
<evidence type="ECO:0000256" key="10">
    <source>
        <dbReference type="ARBA" id="ARBA00023242"/>
    </source>
</evidence>
<feature type="compositionally biased region" description="Acidic residues" evidence="13">
    <location>
        <begin position="360"/>
        <end position="369"/>
    </location>
</feature>
<feature type="compositionally biased region" description="Low complexity" evidence="13">
    <location>
        <begin position="27"/>
        <end position="93"/>
    </location>
</feature>
<dbReference type="Pfam" id="PF00583">
    <property type="entry name" value="Acetyltransf_1"/>
    <property type="match status" value="1"/>
</dbReference>
<evidence type="ECO:0000256" key="11">
    <source>
        <dbReference type="ARBA" id="ARBA00023315"/>
    </source>
</evidence>
<dbReference type="Gene3D" id="3.40.630.30">
    <property type="match status" value="1"/>
</dbReference>
<keyword evidence="4" id="KW-0808">Transferase</keyword>
<dbReference type="EMBL" id="JAAAJB010000253">
    <property type="protein sequence ID" value="KAG0260299.1"/>
    <property type="molecule type" value="Genomic_DNA"/>
</dbReference>
<dbReference type="AlphaFoldDB" id="A0A9P6Q499"/>
<dbReference type="InterPro" id="IPR037800">
    <property type="entry name" value="GCN5"/>
</dbReference>
<feature type="domain" description="Bromo" evidence="14">
    <location>
        <begin position="629"/>
        <end position="699"/>
    </location>
</feature>
<feature type="compositionally biased region" description="Basic and acidic residues" evidence="13">
    <location>
        <begin position="370"/>
        <end position="379"/>
    </location>
</feature>
<reference evidence="16" key="1">
    <citation type="journal article" date="2020" name="Fungal Divers.">
        <title>Resolving the Mortierellaceae phylogeny through synthesis of multi-gene phylogenetics and phylogenomics.</title>
        <authorList>
            <person name="Vandepol N."/>
            <person name="Liber J."/>
            <person name="Desiro A."/>
            <person name="Na H."/>
            <person name="Kennedy M."/>
            <person name="Barry K."/>
            <person name="Grigoriev I.V."/>
            <person name="Miller A.N."/>
            <person name="O'Donnell K."/>
            <person name="Stajich J.E."/>
            <person name="Bonito G."/>
        </authorList>
    </citation>
    <scope>NUCLEOTIDE SEQUENCE</scope>
    <source>
        <strain evidence="16">BC1065</strain>
    </source>
</reference>
<dbReference type="SMART" id="SM00297">
    <property type="entry name" value="BROMO"/>
    <property type="match status" value="1"/>
</dbReference>
<feature type="domain" description="N-acetyltransferase" evidence="15">
    <location>
        <begin position="387"/>
        <end position="542"/>
    </location>
</feature>
<dbReference type="SUPFAM" id="SSF55729">
    <property type="entry name" value="Acyl-CoA N-acyltransferases (Nat)"/>
    <property type="match status" value="1"/>
</dbReference>
<keyword evidence="5" id="KW-0156">Chromatin regulator</keyword>
<keyword evidence="17" id="KW-1185">Reference proteome</keyword>
<dbReference type="InterPro" id="IPR016181">
    <property type="entry name" value="Acyl_CoA_acyltransferase"/>
</dbReference>
<evidence type="ECO:0000256" key="7">
    <source>
        <dbReference type="ARBA" id="ARBA00023117"/>
    </source>
</evidence>
<comment type="caution">
    <text evidence="16">The sequence shown here is derived from an EMBL/GenBank/DDBJ whole genome shotgun (WGS) entry which is preliminary data.</text>
</comment>
<dbReference type="OrthoDB" id="1937912at2759"/>
<dbReference type="GO" id="GO:0005634">
    <property type="term" value="C:nucleus"/>
    <property type="evidence" value="ECO:0007669"/>
    <property type="project" value="UniProtKB-SubCell"/>
</dbReference>
<accession>A0A9P6Q499</accession>
<feature type="compositionally biased region" description="Acidic residues" evidence="13">
    <location>
        <begin position="280"/>
        <end position="289"/>
    </location>
</feature>
<evidence type="ECO:0000256" key="3">
    <source>
        <dbReference type="ARBA" id="ARBA00013184"/>
    </source>
</evidence>
<protein>
    <recommendedName>
        <fullName evidence="3">histone acetyltransferase</fullName>
        <ecNumber evidence="3">2.3.1.48</ecNumber>
    </recommendedName>
</protein>
<feature type="region of interest" description="Disordered" evidence="13">
    <location>
        <begin position="128"/>
        <end position="152"/>
    </location>
</feature>
<gene>
    <name evidence="16" type="primary">GCN5</name>
    <name evidence="16" type="ORF">DFQ27_003607</name>
</gene>
<dbReference type="FunFam" id="3.40.630.30:FF:000004">
    <property type="entry name" value="Histone acetyltransferase KAT2A"/>
    <property type="match status" value="1"/>
</dbReference>
<keyword evidence="10" id="KW-0539">Nucleus</keyword>
<evidence type="ECO:0000313" key="16">
    <source>
        <dbReference type="EMBL" id="KAG0260299.1"/>
    </source>
</evidence>
<dbReference type="SUPFAM" id="SSF47370">
    <property type="entry name" value="Bromodomain"/>
    <property type="match status" value="1"/>
</dbReference>
<evidence type="ECO:0000259" key="14">
    <source>
        <dbReference type="PROSITE" id="PS50014"/>
    </source>
</evidence>
<dbReference type="InterPro" id="IPR036427">
    <property type="entry name" value="Bromodomain-like_sf"/>
</dbReference>
<evidence type="ECO:0000256" key="4">
    <source>
        <dbReference type="ARBA" id="ARBA00022679"/>
    </source>
</evidence>
<sequence length="719" mass="78910">MAQVSTPSPLPPAENGSSDPTPPTEPASTDTTAANSEATSATATTPTPSTTTATTTATTTTTTPAATTPTVPTTADTTSSGGNNDGTNNSSSSFSHSIYPPADKPIDSLSSSEKIMKVARSCPCDGGLQEGSEAASDRIGGATAASSASPCDCRGWRPKPPGMPGRADTCGACGHKLTMHGGPWHDDDFERRLKAAQRRDELLNDKGKLLDFDYEDEDIISIKKQIQRLKNTDDIVPPSTLPNQQNGVNNAVHDNIHVTNGEDNIAVVPDTKDSKVRTMEEDDDGEDNEQTSRAKRIKLDEPATAPEVKLEDVNGQSALDSSTATTTANGHDHLMEDGPTSNGAPHDVPAAGSEANGQEEPTEEEEEEASPPKKEKPAVIEERQGLIEFRVISNDGSRESMVLLTGMKNIFQKQLPKMPREYIARLVYDRNHYSMAIVKSPLVVLGGITYRPFNHRQFAEIVFCAITSTEQVKGYGSHLMNHLKDYISEHTDVRHFLTYADNYAIGYFKKQGFTKEITLDKSIWMGYIKDYEGGTIMQCTTVPKVKYLDVHNTLQQQRKAVVTKIKEVSKSHIIHPGLKIFQNGVTEVDPMTVPGIKESGWDPEMDNTPRVPVHGPHYNAMKHIVAELIRDPSSWPFLHPVDVEAVTDYYSYIKDPMDLSTLESNVDADVYESLDDFAKDCKKIFDNCRVYNGESTPYVKCANKLEKVFKEKLKEWKEA</sequence>
<dbReference type="Gene3D" id="1.20.920.10">
    <property type="entry name" value="Bromodomain-like"/>
    <property type="match status" value="1"/>
</dbReference>
<organism evidence="16 17">
    <name type="scientific">Actinomortierella ambigua</name>
    <dbReference type="NCBI Taxonomy" id="1343610"/>
    <lineage>
        <taxon>Eukaryota</taxon>
        <taxon>Fungi</taxon>
        <taxon>Fungi incertae sedis</taxon>
        <taxon>Mucoromycota</taxon>
        <taxon>Mortierellomycotina</taxon>
        <taxon>Mortierellomycetes</taxon>
        <taxon>Mortierellales</taxon>
        <taxon>Mortierellaceae</taxon>
        <taxon>Actinomortierella</taxon>
    </lineage>
</organism>
<evidence type="ECO:0000256" key="6">
    <source>
        <dbReference type="ARBA" id="ARBA00023015"/>
    </source>
</evidence>
<keyword evidence="7 12" id="KW-0103">Bromodomain</keyword>
<dbReference type="EC" id="2.3.1.48" evidence="3"/>
<dbReference type="GO" id="GO:0045944">
    <property type="term" value="P:positive regulation of transcription by RNA polymerase II"/>
    <property type="evidence" value="ECO:0007669"/>
    <property type="project" value="TreeGrafter"/>
</dbReference>
<dbReference type="PANTHER" id="PTHR45750:SF3">
    <property type="entry name" value="HISTONE ACETYLTRANSFERASE"/>
    <property type="match status" value="1"/>
</dbReference>
<dbReference type="PROSITE" id="PS51186">
    <property type="entry name" value="GNAT"/>
    <property type="match status" value="1"/>
</dbReference>
<feature type="compositionally biased region" description="Basic and acidic residues" evidence="13">
    <location>
        <begin position="270"/>
        <end position="279"/>
    </location>
</feature>
<feature type="region of interest" description="Disordered" evidence="13">
    <location>
        <begin position="1"/>
        <end position="108"/>
    </location>
</feature>
<comment type="subcellular location">
    <subcellularLocation>
        <location evidence="1">Nucleus</location>
    </subcellularLocation>
</comment>
<name>A0A9P6Q499_9FUNG</name>
<dbReference type="GO" id="GO:0010484">
    <property type="term" value="F:histone H3 acetyltransferase activity"/>
    <property type="evidence" value="ECO:0007669"/>
    <property type="project" value="TreeGrafter"/>
</dbReference>
<dbReference type="InterPro" id="IPR001487">
    <property type="entry name" value="Bromodomain"/>
</dbReference>
<proteinExistence type="inferred from homology"/>